<feature type="domain" description="4Fe-4S ferredoxin-type" evidence="5">
    <location>
        <begin position="52"/>
        <end position="81"/>
    </location>
</feature>
<evidence type="ECO:0000313" key="6">
    <source>
        <dbReference type="EMBL" id="MDN3919836.1"/>
    </source>
</evidence>
<dbReference type="PROSITE" id="PS00198">
    <property type="entry name" value="4FE4S_FER_1"/>
    <property type="match status" value="1"/>
</dbReference>
<dbReference type="Pfam" id="PF12838">
    <property type="entry name" value="Fer4_7"/>
    <property type="match status" value="1"/>
</dbReference>
<keyword evidence="2" id="KW-0479">Metal-binding</keyword>
<sequence length="85" mass="9310">MTTMSTPIRPPALTPSQVPVTVDADKCIAHKGCTVCVDVCPLDVLAIDLSRGTAYMKFDECWYCMPCEKDCPTGAVQVDIPYLLR</sequence>
<feature type="domain" description="4Fe-4S ferredoxin-type" evidence="5">
    <location>
        <begin position="18"/>
        <end position="50"/>
    </location>
</feature>
<dbReference type="RefSeq" id="WP_290358162.1">
    <property type="nucleotide sequence ID" value="NZ_JAUHHC010000002.1"/>
</dbReference>
<keyword evidence="4" id="KW-0411">Iron-sulfur</keyword>
<keyword evidence="1" id="KW-0004">4Fe-4S</keyword>
<dbReference type="PANTHER" id="PTHR24960:SF71">
    <property type="entry name" value="BSR3197 PROTEIN"/>
    <property type="match status" value="1"/>
</dbReference>
<protein>
    <submittedName>
        <fullName evidence="6">Ferredoxin family protein</fullName>
    </submittedName>
</protein>
<dbReference type="InterPro" id="IPR017896">
    <property type="entry name" value="4Fe4S_Fe-S-bd"/>
</dbReference>
<name>A0ABT8DP99_9BURK</name>
<evidence type="ECO:0000259" key="5">
    <source>
        <dbReference type="PROSITE" id="PS51379"/>
    </source>
</evidence>
<dbReference type="InterPro" id="IPR017900">
    <property type="entry name" value="4Fe4S_Fe_S_CS"/>
</dbReference>
<comment type="caution">
    <text evidence="6">The sequence shown here is derived from an EMBL/GenBank/DDBJ whole genome shotgun (WGS) entry which is preliminary data.</text>
</comment>
<dbReference type="PANTHER" id="PTHR24960">
    <property type="entry name" value="PHOTOSYSTEM I IRON-SULFUR CENTER-RELATED"/>
    <property type="match status" value="1"/>
</dbReference>
<evidence type="ECO:0000256" key="3">
    <source>
        <dbReference type="ARBA" id="ARBA00023004"/>
    </source>
</evidence>
<dbReference type="EMBL" id="JAUHHC010000002">
    <property type="protein sequence ID" value="MDN3919836.1"/>
    <property type="molecule type" value="Genomic_DNA"/>
</dbReference>
<evidence type="ECO:0000256" key="1">
    <source>
        <dbReference type="ARBA" id="ARBA00022485"/>
    </source>
</evidence>
<evidence type="ECO:0000313" key="7">
    <source>
        <dbReference type="Proteomes" id="UP001228044"/>
    </source>
</evidence>
<dbReference type="Gene3D" id="3.30.70.20">
    <property type="match status" value="1"/>
</dbReference>
<evidence type="ECO:0000256" key="2">
    <source>
        <dbReference type="ARBA" id="ARBA00022723"/>
    </source>
</evidence>
<accession>A0ABT8DP99</accession>
<proteinExistence type="predicted"/>
<keyword evidence="7" id="KW-1185">Reference proteome</keyword>
<dbReference type="PROSITE" id="PS51379">
    <property type="entry name" value="4FE4S_FER_2"/>
    <property type="match status" value="2"/>
</dbReference>
<dbReference type="Proteomes" id="UP001228044">
    <property type="component" value="Unassembled WGS sequence"/>
</dbReference>
<evidence type="ECO:0000256" key="4">
    <source>
        <dbReference type="ARBA" id="ARBA00023014"/>
    </source>
</evidence>
<dbReference type="InterPro" id="IPR050157">
    <property type="entry name" value="PSI_iron-sulfur_center"/>
</dbReference>
<keyword evidence="3" id="KW-0408">Iron</keyword>
<dbReference type="SUPFAM" id="SSF54862">
    <property type="entry name" value="4Fe-4S ferredoxins"/>
    <property type="match status" value="1"/>
</dbReference>
<gene>
    <name evidence="6" type="ORF">QWJ38_06015</name>
</gene>
<reference evidence="6 7" key="1">
    <citation type="submission" date="2023-06" db="EMBL/GenBank/DDBJ databases">
        <title>Pelomonas sp. PFR6 16S ribosomal RNA gene Genome sequencing and assembly.</title>
        <authorList>
            <person name="Woo H."/>
        </authorList>
    </citation>
    <scope>NUCLEOTIDE SEQUENCE [LARGE SCALE GENOMIC DNA]</scope>
    <source>
        <strain evidence="6 7">PFR6</strain>
    </source>
</reference>
<organism evidence="6 7">
    <name type="scientific">Roseateles violae</name>
    <dbReference type="NCBI Taxonomy" id="3058042"/>
    <lineage>
        <taxon>Bacteria</taxon>
        <taxon>Pseudomonadati</taxon>
        <taxon>Pseudomonadota</taxon>
        <taxon>Betaproteobacteria</taxon>
        <taxon>Burkholderiales</taxon>
        <taxon>Sphaerotilaceae</taxon>
        <taxon>Roseateles</taxon>
    </lineage>
</organism>